<gene>
    <name evidence="1" type="ORF">MILUP08_44725</name>
</gene>
<sequence>MCVDVLPRGRIRPGSARSLAETSATALLVRPRPRWACGVYPGLGRATLRRWVGAGEVYRLPSLVDPESLPSGLEPARHLRAVGHFVPTGPSAAIR</sequence>
<evidence type="ECO:0000313" key="2">
    <source>
        <dbReference type="Proteomes" id="UP000003448"/>
    </source>
</evidence>
<dbReference type="Proteomes" id="UP000003448">
    <property type="component" value="Unassembled WGS sequence"/>
</dbReference>
<keyword evidence="2" id="KW-1185">Reference proteome</keyword>
<dbReference type="EMBL" id="CAIE01000036">
    <property type="protein sequence ID" value="CCH19847.1"/>
    <property type="molecule type" value="Genomic_DNA"/>
</dbReference>
<evidence type="ECO:0000313" key="1">
    <source>
        <dbReference type="EMBL" id="CCH19847.1"/>
    </source>
</evidence>
<dbReference type="AlphaFoldDB" id="I0L7Q0"/>
<accession>I0L7Q0</accession>
<protein>
    <submittedName>
        <fullName evidence="1">Uncharacterized protein</fullName>
    </submittedName>
</protein>
<proteinExistence type="predicted"/>
<reference evidence="1 2" key="1">
    <citation type="journal article" date="2012" name="J. Bacteriol.">
        <title>Genome Sequence of Micromonospora lupini Lupac 08, Isolated from Root Nodules of Lupinus angustifolius.</title>
        <authorList>
            <person name="Alonso-Vega P."/>
            <person name="Normand P."/>
            <person name="Bacigalupe R."/>
            <person name="Pujic P."/>
            <person name="Lajus A."/>
            <person name="Vallenet D."/>
            <person name="Carro L."/>
            <person name="Coll P."/>
            <person name="Trujillo M.E."/>
        </authorList>
    </citation>
    <scope>NUCLEOTIDE SEQUENCE [LARGE SCALE GENOMIC DNA]</scope>
    <source>
        <strain evidence="1 2">Lupac 08</strain>
    </source>
</reference>
<name>I0L7Q0_9ACTN</name>
<organism evidence="1 2">
    <name type="scientific">Micromonospora lupini str. Lupac 08</name>
    <dbReference type="NCBI Taxonomy" id="1150864"/>
    <lineage>
        <taxon>Bacteria</taxon>
        <taxon>Bacillati</taxon>
        <taxon>Actinomycetota</taxon>
        <taxon>Actinomycetes</taxon>
        <taxon>Micromonosporales</taxon>
        <taxon>Micromonosporaceae</taxon>
        <taxon>Micromonospora</taxon>
    </lineage>
</organism>